<keyword evidence="3" id="KW-1185">Reference proteome</keyword>
<dbReference type="SMART" id="SM00901">
    <property type="entry name" value="FRG"/>
    <property type="match status" value="1"/>
</dbReference>
<reference evidence="2 3" key="1">
    <citation type="submission" date="2018-03" db="EMBL/GenBank/DDBJ databases">
        <title>Massilia armeniaca sp. nov., isolated from desert soil.</title>
        <authorList>
            <person name="Huang H."/>
            <person name="Ren M."/>
        </authorList>
    </citation>
    <scope>NUCLEOTIDE SEQUENCE [LARGE SCALE GENOMIC DNA]</scope>
    <source>
        <strain evidence="2 3">ZMN-3</strain>
    </source>
</reference>
<proteinExistence type="predicted"/>
<sequence length="262" mass="29546">MEIVHIDSWEQFVTATSACDGWAFRGLPDADWQLFSSLSRYLHSFVPDRASWRQREERALRIFRRKAHIYLPDPNVLVDDIRCLALMQHHGAPTRMLDFTKSPFVAAFFALNRTNRSAAVFALDTPTLWRAAPRHAPGLRREAIDPRVPGNFERYFAPNDQDILWVGEPEAMDRRLVAQSGTFVVPGVLDKPLDAIIGQYGAGPALMRKFVLPPALRADAMLALYRMNITHATLFPDLDGLARSIGYELEITWPGHRVGGPG</sequence>
<protein>
    <submittedName>
        <fullName evidence="2">FRG domain-containing protein</fullName>
    </submittedName>
</protein>
<dbReference type="InterPro" id="IPR014966">
    <property type="entry name" value="FRG-dom"/>
</dbReference>
<gene>
    <name evidence="2" type="ORF">C9I28_03285</name>
</gene>
<evidence type="ECO:0000313" key="3">
    <source>
        <dbReference type="Proteomes" id="UP000240505"/>
    </source>
</evidence>
<dbReference type="Proteomes" id="UP000240505">
    <property type="component" value="Chromosome"/>
</dbReference>
<dbReference type="Pfam" id="PF08867">
    <property type="entry name" value="FRG"/>
    <property type="match status" value="1"/>
</dbReference>
<dbReference type="EMBL" id="CP028324">
    <property type="protein sequence ID" value="AVR94842.1"/>
    <property type="molecule type" value="Genomic_DNA"/>
</dbReference>
<accession>A0A2R4C5K4</accession>
<evidence type="ECO:0000259" key="1">
    <source>
        <dbReference type="SMART" id="SM00901"/>
    </source>
</evidence>
<dbReference type="RefSeq" id="WP_107140193.1">
    <property type="nucleotide sequence ID" value="NZ_CP028324.1"/>
</dbReference>
<dbReference type="AlphaFoldDB" id="A0A2R4C5K4"/>
<dbReference type="OrthoDB" id="9816036at2"/>
<organism evidence="2 3">
    <name type="scientific">Pseudoduganella armeniaca</name>
    <dbReference type="NCBI Taxonomy" id="2072590"/>
    <lineage>
        <taxon>Bacteria</taxon>
        <taxon>Pseudomonadati</taxon>
        <taxon>Pseudomonadota</taxon>
        <taxon>Betaproteobacteria</taxon>
        <taxon>Burkholderiales</taxon>
        <taxon>Oxalobacteraceae</taxon>
        <taxon>Telluria group</taxon>
        <taxon>Pseudoduganella</taxon>
    </lineage>
</organism>
<feature type="domain" description="FRG" evidence="1">
    <location>
        <begin position="18"/>
        <end position="121"/>
    </location>
</feature>
<evidence type="ECO:0000313" key="2">
    <source>
        <dbReference type="EMBL" id="AVR94842.1"/>
    </source>
</evidence>
<dbReference type="KEGG" id="masz:C9I28_03285"/>
<name>A0A2R4C5K4_9BURK</name>